<evidence type="ECO:0000256" key="7">
    <source>
        <dbReference type="ARBA" id="ARBA00022553"/>
    </source>
</evidence>
<keyword evidence="15" id="KW-0325">Glycoprotein</keyword>
<dbReference type="PROSITE" id="PS52048">
    <property type="entry name" value="UCH_DOMAIN"/>
    <property type="match status" value="1"/>
</dbReference>
<evidence type="ECO:0000256" key="14">
    <source>
        <dbReference type="ARBA" id="ARBA00023136"/>
    </source>
</evidence>
<evidence type="ECO:0000256" key="11">
    <source>
        <dbReference type="ARBA" id="ARBA00022807"/>
    </source>
</evidence>
<dbReference type="MEROPS" id="C12.003"/>
<evidence type="ECO:0000256" key="9">
    <source>
        <dbReference type="ARBA" id="ARBA00022786"/>
    </source>
</evidence>
<dbReference type="InterPro" id="IPR001578">
    <property type="entry name" value="Peptidase_C12_UCH"/>
</dbReference>
<evidence type="ECO:0000256" key="21">
    <source>
        <dbReference type="RuleBase" id="RU361215"/>
    </source>
</evidence>
<keyword evidence="10 21" id="KW-0378">Hydrolase</keyword>
<evidence type="ECO:0000256" key="1">
    <source>
        <dbReference type="ARBA" id="ARBA00000707"/>
    </source>
</evidence>
<keyword evidence="6" id="KW-0963">Cytoplasm</keyword>
<comment type="caution">
    <text evidence="20">Lacks conserved residue(s) required for the propagation of feature annotation.</text>
</comment>
<comment type="function">
    <text evidence="18">Ubiquitin-protein hydrolase is involved both in the processing of ubiquitin precursors and of ubiquitinated proteins. This enzyme is a thiol protease that recognizes and hydrolyzes a peptide bond at the C-terminal glycine of ubiquitin.</text>
</comment>
<keyword evidence="11 21" id="KW-0788">Thiol protease</keyword>
<evidence type="ECO:0000256" key="12">
    <source>
        <dbReference type="ARBA" id="ARBA00022824"/>
    </source>
</evidence>
<proteinExistence type="evidence at transcript level"/>
<keyword evidence="13" id="KW-0007">Acetylation</keyword>
<dbReference type="PANTHER" id="PTHR10589:SF19">
    <property type="entry name" value="UBIQUITIN CARBOXYL-TERMINAL HYDROLASE ISOZYME L1"/>
    <property type="match status" value="1"/>
</dbReference>
<keyword evidence="7" id="KW-0597">Phosphoprotein</keyword>
<dbReference type="EMBL" id="BT081424">
    <property type="protein sequence ID" value="ACO51555.1"/>
    <property type="molecule type" value="mRNA"/>
</dbReference>
<evidence type="ECO:0000256" key="2">
    <source>
        <dbReference type="ARBA" id="ARBA00004496"/>
    </source>
</evidence>
<keyword evidence="9 21" id="KW-0833">Ubl conjugation pathway</keyword>
<comment type="catalytic activity">
    <reaction evidence="1 21">
        <text>Thiol-dependent hydrolysis of ester, thioester, amide, peptide and isopeptide bonds formed by the C-terminal Gly of ubiquitin (a 76-residue protein attached to proteins as an intracellular targeting signal).</text>
        <dbReference type="EC" id="3.4.19.12"/>
    </reaction>
</comment>
<evidence type="ECO:0000256" key="16">
    <source>
        <dbReference type="ARBA" id="ARBA00023288"/>
    </source>
</evidence>
<dbReference type="FunFam" id="3.40.532.10:FF:000006">
    <property type="entry name" value="Ubiquitin carboxyl-terminal hydrolase"/>
    <property type="match status" value="1"/>
</dbReference>
<evidence type="ECO:0000256" key="4">
    <source>
        <dbReference type="ARBA" id="ARBA00009326"/>
    </source>
</evidence>
<evidence type="ECO:0000256" key="17">
    <source>
        <dbReference type="ARBA" id="ARBA00023289"/>
    </source>
</evidence>
<dbReference type="Gene3D" id="3.40.532.10">
    <property type="entry name" value="Peptidase C12, ubiquitin carboxyl-terminal hydrolase"/>
    <property type="match status" value="1"/>
</dbReference>
<evidence type="ECO:0000256" key="18">
    <source>
        <dbReference type="ARBA" id="ARBA00055560"/>
    </source>
</evidence>
<evidence type="ECO:0000256" key="20">
    <source>
        <dbReference type="PROSITE-ProRule" id="PRU01393"/>
    </source>
</evidence>
<dbReference type="InterPro" id="IPR036959">
    <property type="entry name" value="Peptidase_C12_UCH_sf"/>
</dbReference>
<keyword evidence="12" id="KW-0256">Endoplasmic reticulum</keyword>
<comment type="similarity">
    <text evidence="4 20 21">Belongs to the peptidase C12 family.</text>
</comment>
<evidence type="ECO:0000256" key="5">
    <source>
        <dbReference type="ARBA" id="ARBA00012759"/>
    </source>
</evidence>
<dbReference type="EC" id="3.4.19.12" evidence="5 21"/>
<evidence type="ECO:0000256" key="15">
    <source>
        <dbReference type="ARBA" id="ARBA00023180"/>
    </source>
</evidence>
<evidence type="ECO:0000256" key="10">
    <source>
        <dbReference type="ARBA" id="ARBA00022801"/>
    </source>
</evidence>
<gene>
    <name evidence="23" type="primary">UCHL1</name>
</gene>
<accession>C1C3J5</accession>
<evidence type="ECO:0000256" key="13">
    <source>
        <dbReference type="ARBA" id="ARBA00022990"/>
    </source>
</evidence>
<dbReference type="GO" id="GO:0004843">
    <property type="term" value="F:cysteine-type deubiquitinase activity"/>
    <property type="evidence" value="ECO:0007669"/>
    <property type="project" value="UniProtKB-EC"/>
</dbReference>
<dbReference type="SUPFAM" id="SSF54001">
    <property type="entry name" value="Cysteine proteinases"/>
    <property type="match status" value="1"/>
</dbReference>
<comment type="subcellular location">
    <subcellularLocation>
        <location evidence="2">Cytoplasm</location>
    </subcellularLocation>
    <subcellularLocation>
        <location evidence="3">Endoplasmic reticulum membrane</location>
        <topology evidence="3">Lipid-anchor</topology>
    </subcellularLocation>
</comment>
<dbReference type="InterPro" id="IPR038765">
    <property type="entry name" value="Papain-like_cys_pep_sf"/>
</dbReference>
<evidence type="ECO:0000256" key="6">
    <source>
        <dbReference type="ARBA" id="ARBA00022490"/>
    </source>
</evidence>
<name>C1C3J5_AQUCT</name>
<dbReference type="PRINTS" id="PR00707">
    <property type="entry name" value="UBCTHYDRLASE"/>
</dbReference>
<dbReference type="GO" id="GO:0005789">
    <property type="term" value="C:endoplasmic reticulum membrane"/>
    <property type="evidence" value="ECO:0007669"/>
    <property type="project" value="UniProtKB-SubCell"/>
</dbReference>
<keyword evidence="14" id="KW-0472">Membrane</keyword>
<evidence type="ECO:0000313" key="23">
    <source>
        <dbReference type="EMBL" id="ACO51555.1"/>
    </source>
</evidence>
<dbReference type="GO" id="GO:0016579">
    <property type="term" value="P:protein deubiquitination"/>
    <property type="evidence" value="ECO:0007669"/>
    <property type="project" value="TreeGrafter"/>
</dbReference>
<reference evidence="23" key="1">
    <citation type="submission" date="2009-04" db="EMBL/GenBank/DDBJ databases">
        <title>Rana catesbeiana ESTs and full-length cDNAs.</title>
        <authorList>
            <person name="Helbing C.C."/>
            <person name="Veldhoen N."/>
            <person name="Leong J."/>
            <person name="Koop B.F."/>
        </authorList>
    </citation>
    <scope>NUCLEOTIDE SEQUENCE</scope>
    <source>
        <tissue evidence="23">Mixed tissue</tissue>
    </source>
</reference>
<protein>
    <recommendedName>
        <fullName evidence="19 21">Ubiquitin carboxyl-terminal hydrolase</fullName>
        <ecNumber evidence="5 21">3.4.19.12</ecNumber>
    </recommendedName>
</protein>
<evidence type="ECO:0000256" key="19">
    <source>
        <dbReference type="ARBA" id="ARBA00073226"/>
    </source>
</evidence>
<evidence type="ECO:0000259" key="22">
    <source>
        <dbReference type="PROSITE" id="PS52048"/>
    </source>
</evidence>
<feature type="domain" description="UCH catalytic" evidence="22">
    <location>
        <begin position="2"/>
        <end position="219"/>
    </location>
</feature>
<dbReference type="GO" id="GO:0006511">
    <property type="term" value="P:ubiquitin-dependent protein catabolic process"/>
    <property type="evidence" value="ECO:0007669"/>
    <property type="project" value="UniProtKB-UniRule"/>
</dbReference>
<keyword evidence="17" id="KW-0636">Prenylation</keyword>
<evidence type="ECO:0000256" key="8">
    <source>
        <dbReference type="ARBA" id="ARBA00022670"/>
    </source>
</evidence>
<keyword evidence="16" id="KW-0449">Lipoprotein</keyword>
<keyword evidence="8 21" id="KW-0645">Protease</keyword>
<dbReference type="Pfam" id="PF01088">
    <property type="entry name" value="Peptidase_C12"/>
    <property type="match status" value="1"/>
</dbReference>
<dbReference type="AlphaFoldDB" id="C1C3J5"/>
<dbReference type="PANTHER" id="PTHR10589">
    <property type="entry name" value="UBIQUITIN CARBOXYL-TERMINAL HYDROLASE"/>
    <property type="match status" value="1"/>
</dbReference>
<sequence>MALPPTEINPEMLNKLLAKFGVSSCKYVDILGFEPDYLKTFSKPVRAVVLTFPLTTKLEEFRNKKTEEQKGKNLNAEVFYLKQTLENSSGLVALIHTVANNKDFVSFADDSSLKSYIDKSAAASPEERGKLLEKNEVLLSDFKSVAAEGFVRPDGGDQCHVLVLVPANKHLKEIDGHLERPIDHGPLSEPFLENAVNVCKQYTEQAKDEVRFSAVALVKDA</sequence>
<organism evidence="23">
    <name type="scientific">Aquarana catesbeiana</name>
    <name type="common">American bullfrog</name>
    <name type="synonym">Rana catesbeiana</name>
    <dbReference type="NCBI Taxonomy" id="8400"/>
    <lineage>
        <taxon>Eukaryota</taxon>
        <taxon>Metazoa</taxon>
        <taxon>Chordata</taxon>
        <taxon>Craniata</taxon>
        <taxon>Vertebrata</taxon>
        <taxon>Euteleostomi</taxon>
        <taxon>Amphibia</taxon>
        <taxon>Batrachia</taxon>
        <taxon>Anura</taxon>
        <taxon>Neobatrachia</taxon>
        <taxon>Ranoidea</taxon>
        <taxon>Ranidae</taxon>
        <taxon>Aquarana</taxon>
    </lineage>
</organism>
<evidence type="ECO:0000256" key="3">
    <source>
        <dbReference type="ARBA" id="ARBA00004628"/>
    </source>
</evidence>